<dbReference type="Proteomes" id="UP000297245">
    <property type="component" value="Unassembled WGS sequence"/>
</dbReference>
<proteinExistence type="predicted"/>
<sequence length="735" mass="83143">MSSILRNLHVRRSPSPLPSAKIKISRISLLLPNPEQPLAKDTDLAKIFVVLTVGSEELYRTEYCAEKIDEHTWRNWIVNIELPHETFMAEVRNRKNRFSRSQVLAIANIDLSGPNPANNSHTSSERTYNLTVINPAKWADMSVQFGFSLLSGNIPPPRSQPEEHELEGGTSRLTIESTRRDLELAQERAQNLESERLSKALSYLDIVMRILPATSFLAETFSLAKVVHGILTKACEVVQAQKDRDEEIRKLTSTMVHMLESLTAIKEIEKIEKLKTVVELAMIALDSATKFIVYYTTFGFWRRTLLVEEGNKIRELTKTFEFLTSQFQTAVNVQTLQLADDTLKITRVLLLQLSTRGDNDILERLAERLRIYNANYDHKPCCLPGTQSHVLQHINSWITNVLSADPIYWLSGVAGSGKSAIASTVARLMIEEKEEEENRSLLGAVYFCRRNVTMPEHVVPAIAYRLARSFPPLRARIINAVRDCPDVTGSPISTQFSLLLVKPLSALSDLDFGKSLVIVIDALDECGSRDTRKELLQCFTNPELRLPPWFKLLITSRPEHDLARAFGNTFHRELFIKSPEQQEAIKLYATSRMDEMDEDDKKTVGPLLADIVIKSGGLFVWVQLAFNLLLESSNLKAALGKVCGSFSNMDSLYTTVFYQFGENSIDIPLLRDILGFVIATEVPWTLNLLCHTFEREGFYEARAIERAREMLASILLIDPSDCIYVLHPSLIDFLT</sequence>
<dbReference type="Pfam" id="PF24883">
    <property type="entry name" value="NPHP3_N"/>
    <property type="match status" value="1"/>
</dbReference>
<dbReference type="PANTHER" id="PTHR10039">
    <property type="entry name" value="AMELOGENIN"/>
    <property type="match status" value="1"/>
</dbReference>
<reference evidence="3 4" key="1">
    <citation type="journal article" date="2019" name="Nat. Ecol. Evol.">
        <title>Megaphylogeny resolves global patterns of mushroom evolution.</title>
        <authorList>
            <person name="Varga T."/>
            <person name="Krizsan K."/>
            <person name="Foldi C."/>
            <person name="Dima B."/>
            <person name="Sanchez-Garcia M."/>
            <person name="Sanchez-Ramirez S."/>
            <person name="Szollosi G.J."/>
            <person name="Szarkandi J.G."/>
            <person name="Papp V."/>
            <person name="Albert L."/>
            <person name="Andreopoulos W."/>
            <person name="Angelini C."/>
            <person name="Antonin V."/>
            <person name="Barry K.W."/>
            <person name="Bougher N.L."/>
            <person name="Buchanan P."/>
            <person name="Buyck B."/>
            <person name="Bense V."/>
            <person name="Catcheside P."/>
            <person name="Chovatia M."/>
            <person name="Cooper J."/>
            <person name="Damon W."/>
            <person name="Desjardin D."/>
            <person name="Finy P."/>
            <person name="Geml J."/>
            <person name="Haridas S."/>
            <person name="Hughes K."/>
            <person name="Justo A."/>
            <person name="Karasinski D."/>
            <person name="Kautmanova I."/>
            <person name="Kiss B."/>
            <person name="Kocsube S."/>
            <person name="Kotiranta H."/>
            <person name="LaButti K.M."/>
            <person name="Lechner B.E."/>
            <person name="Liimatainen K."/>
            <person name="Lipzen A."/>
            <person name="Lukacs Z."/>
            <person name="Mihaltcheva S."/>
            <person name="Morgado L.N."/>
            <person name="Niskanen T."/>
            <person name="Noordeloos M.E."/>
            <person name="Ohm R.A."/>
            <person name="Ortiz-Santana B."/>
            <person name="Ovrebo C."/>
            <person name="Racz N."/>
            <person name="Riley R."/>
            <person name="Savchenko A."/>
            <person name="Shiryaev A."/>
            <person name="Soop K."/>
            <person name="Spirin V."/>
            <person name="Szebenyi C."/>
            <person name="Tomsovsky M."/>
            <person name="Tulloss R.E."/>
            <person name="Uehling J."/>
            <person name="Grigoriev I.V."/>
            <person name="Vagvolgyi C."/>
            <person name="Papp T."/>
            <person name="Martin F.M."/>
            <person name="Miettinen O."/>
            <person name="Hibbett D.S."/>
            <person name="Nagy L.G."/>
        </authorList>
    </citation>
    <scope>NUCLEOTIDE SEQUENCE [LARGE SCALE GENOMIC DNA]</scope>
    <source>
        <strain evidence="3 4">CBS 962.96</strain>
    </source>
</reference>
<keyword evidence="1" id="KW-0677">Repeat</keyword>
<keyword evidence="4" id="KW-1185">Reference proteome</keyword>
<accession>A0A4S8KQC5</accession>
<evidence type="ECO:0000313" key="4">
    <source>
        <dbReference type="Proteomes" id="UP000297245"/>
    </source>
</evidence>
<dbReference type="Gene3D" id="3.40.50.300">
    <property type="entry name" value="P-loop containing nucleotide triphosphate hydrolases"/>
    <property type="match status" value="1"/>
</dbReference>
<evidence type="ECO:0000256" key="1">
    <source>
        <dbReference type="ARBA" id="ARBA00022737"/>
    </source>
</evidence>
<dbReference type="InterPro" id="IPR007111">
    <property type="entry name" value="NACHT_NTPase"/>
</dbReference>
<dbReference type="PROSITE" id="PS50837">
    <property type="entry name" value="NACHT"/>
    <property type="match status" value="1"/>
</dbReference>
<organism evidence="3 4">
    <name type="scientific">Dendrothele bispora (strain CBS 962.96)</name>
    <dbReference type="NCBI Taxonomy" id="1314807"/>
    <lineage>
        <taxon>Eukaryota</taxon>
        <taxon>Fungi</taxon>
        <taxon>Dikarya</taxon>
        <taxon>Basidiomycota</taxon>
        <taxon>Agaricomycotina</taxon>
        <taxon>Agaricomycetes</taxon>
        <taxon>Agaricomycetidae</taxon>
        <taxon>Agaricales</taxon>
        <taxon>Agaricales incertae sedis</taxon>
        <taxon>Dendrothele</taxon>
    </lineage>
</organism>
<dbReference type="InterPro" id="IPR027417">
    <property type="entry name" value="P-loop_NTPase"/>
</dbReference>
<protein>
    <recommendedName>
        <fullName evidence="2">NACHT domain-containing protein</fullName>
    </recommendedName>
</protein>
<dbReference type="InterPro" id="IPR056884">
    <property type="entry name" value="NPHP3-like_N"/>
</dbReference>
<name>A0A4S8KQC5_DENBC</name>
<dbReference type="EMBL" id="ML180326">
    <property type="protein sequence ID" value="THU77840.1"/>
    <property type="molecule type" value="Genomic_DNA"/>
</dbReference>
<gene>
    <name evidence="3" type="ORF">K435DRAFT_74661</name>
</gene>
<dbReference type="OrthoDB" id="163438at2759"/>
<dbReference type="PANTHER" id="PTHR10039:SF17">
    <property type="entry name" value="FUNGAL STAND N-TERMINAL GOODBYE DOMAIN-CONTAINING PROTEIN-RELATED"/>
    <property type="match status" value="1"/>
</dbReference>
<feature type="non-terminal residue" evidence="3">
    <location>
        <position position="735"/>
    </location>
</feature>
<dbReference type="AlphaFoldDB" id="A0A4S8KQC5"/>
<dbReference type="SUPFAM" id="SSF52540">
    <property type="entry name" value="P-loop containing nucleoside triphosphate hydrolases"/>
    <property type="match status" value="1"/>
</dbReference>
<evidence type="ECO:0000313" key="3">
    <source>
        <dbReference type="EMBL" id="THU77840.1"/>
    </source>
</evidence>
<feature type="domain" description="NACHT" evidence="2">
    <location>
        <begin position="406"/>
        <end position="558"/>
    </location>
</feature>
<evidence type="ECO:0000259" key="2">
    <source>
        <dbReference type="PROSITE" id="PS50837"/>
    </source>
</evidence>